<organism evidence="13 14">
    <name type="scientific">Litorivicinus lipolyticus</name>
    <dbReference type="NCBI Taxonomy" id="418701"/>
    <lineage>
        <taxon>Bacteria</taxon>
        <taxon>Pseudomonadati</taxon>
        <taxon>Pseudomonadota</taxon>
        <taxon>Gammaproteobacteria</taxon>
        <taxon>Oceanospirillales</taxon>
        <taxon>Litorivicinaceae</taxon>
        <taxon>Litorivicinus</taxon>
    </lineage>
</organism>
<proteinExistence type="inferred from homology"/>
<protein>
    <recommendedName>
        <fullName evidence="9">Membrane fusion protein (MFP) family protein</fullName>
    </recommendedName>
</protein>
<dbReference type="EMBL" id="CP045871">
    <property type="protein sequence ID" value="QGG80748.1"/>
    <property type="molecule type" value="Genomic_DNA"/>
</dbReference>
<dbReference type="InterPro" id="IPR050739">
    <property type="entry name" value="MFP"/>
</dbReference>
<dbReference type="Pfam" id="PF25994">
    <property type="entry name" value="HH_AprE"/>
    <property type="match status" value="1"/>
</dbReference>
<name>A0A5Q2Q959_9GAMM</name>
<evidence type="ECO:0000256" key="2">
    <source>
        <dbReference type="ARBA" id="ARBA00009477"/>
    </source>
</evidence>
<dbReference type="Gene3D" id="2.40.50.100">
    <property type="match status" value="1"/>
</dbReference>
<evidence type="ECO:0000256" key="8">
    <source>
        <dbReference type="ARBA" id="ARBA00023136"/>
    </source>
</evidence>
<evidence type="ECO:0000256" key="1">
    <source>
        <dbReference type="ARBA" id="ARBA00004377"/>
    </source>
</evidence>
<dbReference type="KEGG" id="llp:GH975_09270"/>
<dbReference type="GO" id="GO:0005886">
    <property type="term" value="C:plasma membrane"/>
    <property type="evidence" value="ECO:0007669"/>
    <property type="project" value="UniProtKB-SubCell"/>
</dbReference>
<keyword evidence="4 9" id="KW-1003">Cell membrane</keyword>
<evidence type="ECO:0000256" key="3">
    <source>
        <dbReference type="ARBA" id="ARBA00022448"/>
    </source>
</evidence>
<dbReference type="Gene3D" id="2.40.30.170">
    <property type="match status" value="1"/>
</dbReference>
<dbReference type="InterPro" id="IPR010129">
    <property type="entry name" value="T1SS_HlyD"/>
</dbReference>
<dbReference type="InterPro" id="IPR058982">
    <property type="entry name" value="Beta-barrel_AprE"/>
</dbReference>
<evidence type="ECO:0000259" key="12">
    <source>
        <dbReference type="Pfam" id="PF26002"/>
    </source>
</evidence>
<dbReference type="NCBIfam" id="TIGR01843">
    <property type="entry name" value="type_I_hlyD"/>
    <property type="match status" value="1"/>
</dbReference>
<feature type="domain" description="AprE-like beta-barrel" evidence="12">
    <location>
        <begin position="313"/>
        <end position="400"/>
    </location>
</feature>
<dbReference type="Proteomes" id="UP000388235">
    <property type="component" value="Chromosome"/>
</dbReference>
<comment type="subcellular location">
    <subcellularLocation>
        <location evidence="1 9">Cell inner membrane</location>
        <topology evidence="1 9">Single-pass membrane protein</topology>
    </subcellularLocation>
</comment>
<keyword evidence="7 9" id="KW-1133">Transmembrane helix</keyword>
<evidence type="ECO:0000256" key="10">
    <source>
        <dbReference type="SAM" id="Coils"/>
    </source>
</evidence>
<keyword evidence="8 9" id="KW-0472">Membrane</keyword>
<gene>
    <name evidence="13" type="ORF">GH975_09270</name>
</gene>
<dbReference type="RefSeq" id="WP_153714252.1">
    <property type="nucleotide sequence ID" value="NZ_CP045871.1"/>
</dbReference>
<keyword evidence="3 9" id="KW-0813">Transport</keyword>
<keyword evidence="10" id="KW-0175">Coiled coil</keyword>
<evidence type="ECO:0000256" key="5">
    <source>
        <dbReference type="ARBA" id="ARBA00022519"/>
    </source>
</evidence>
<evidence type="ECO:0000256" key="9">
    <source>
        <dbReference type="RuleBase" id="RU365093"/>
    </source>
</evidence>
<dbReference type="PRINTS" id="PR01490">
    <property type="entry name" value="RTXTOXIND"/>
</dbReference>
<dbReference type="InterPro" id="IPR058781">
    <property type="entry name" value="HH_AprE-like"/>
</dbReference>
<dbReference type="PANTHER" id="PTHR30386:SF26">
    <property type="entry name" value="TRANSPORT PROTEIN COMB"/>
    <property type="match status" value="1"/>
</dbReference>
<reference evidence="13 14" key="1">
    <citation type="submission" date="2019-11" db="EMBL/GenBank/DDBJ databases">
        <authorList>
            <person name="Khan S.A."/>
            <person name="Jeon C.O."/>
            <person name="Chun B.H."/>
        </authorList>
    </citation>
    <scope>NUCLEOTIDE SEQUENCE [LARGE SCALE GENOMIC DNA]</scope>
    <source>
        <strain evidence="13 14">IMCC 1097</strain>
    </source>
</reference>
<feature type="domain" description="AprE-like long alpha-helical hairpin" evidence="11">
    <location>
        <begin position="92"/>
        <end position="261"/>
    </location>
</feature>
<evidence type="ECO:0000313" key="14">
    <source>
        <dbReference type="Proteomes" id="UP000388235"/>
    </source>
</evidence>
<sequence length="423" mass="46592">MSLTIDALLTERPSHRLRFGLWLILAAIVVGLGWAHFTVLPRVVRATIIIEPVGEVQRVQHPDGGRLSELMVRAGDQVVKGQVLLRIDRTRAESNLDENLARQSSLAMQIARLRAESAGEAFVSDDPWMADQLEAHRARRQALASEQDVLTERARSVQAQLLANQSAVAAARDGVSSAREELEQFQRLQASGAVSKVEVLRLERELRERRSSLTQLTAERPRLQSERQALSEQINSLGAEFRSGAQQDLIRAQTELSSLRNLSTGISDLVKATEVLAPTSGTLGEVRVNTIGQVIQPGDVLMEIIPSDTRLQARAKVLPADIGFVSPDQPVNLRISTYDFSRYGVMPGRVSKLGANTVGERDSEPYYPTIILMDSDFLGGADNPLPIKVGMRGTADIITGQRTVLGYFLTPLSKIRYEAFTER</sequence>
<evidence type="ECO:0000313" key="13">
    <source>
        <dbReference type="EMBL" id="QGG80748.1"/>
    </source>
</evidence>
<evidence type="ECO:0000256" key="4">
    <source>
        <dbReference type="ARBA" id="ARBA00022475"/>
    </source>
</evidence>
<feature type="transmembrane region" description="Helical" evidence="9">
    <location>
        <begin position="19"/>
        <end position="37"/>
    </location>
</feature>
<feature type="coiled-coil region" evidence="10">
    <location>
        <begin position="168"/>
        <end position="240"/>
    </location>
</feature>
<dbReference type="PROSITE" id="PS00543">
    <property type="entry name" value="HLYD_FAMILY"/>
    <property type="match status" value="1"/>
</dbReference>
<dbReference type="PANTHER" id="PTHR30386">
    <property type="entry name" value="MEMBRANE FUSION SUBUNIT OF EMRAB-TOLC MULTIDRUG EFFLUX PUMP"/>
    <property type="match status" value="1"/>
</dbReference>
<evidence type="ECO:0000256" key="6">
    <source>
        <dbReference type="ARBA" id="ARBA00022692"/>
    </source>
</evidence>
<dbReference type="AlphaFoldDB" id="A0A5Q2Q959"/>
<comment type="similarity">
    <text evidence="2 9">Belongs to the membrane fusion protein (MFP) (TC 8.A.1) family.</text>
</comment>
<dbReference type="GO" id="GO:0009306">
    <property type="term" value="P:protein secretion"/>
    <property type="evidence" value="ECO:0007669"/>
    <property type="project" value="InterPro"/>
</dbReference>
<dbReference type="OrthoDB" id="9775513at2"/>
<keyword evidence="6 9" id="KW-0812">Transmembrane</keyword>
<dbReference type="Pfam" id="PF26002">
    <property type="entry name" value="Beta-barrel_AprE"/>
    <property type="match status" value="1"/>
</dbReference>
<evidence type="ECO:0000259" key="11">
    <source>
        <dbReference type="Pfam" id="PF25994"/>
    </source>
</evidence>
<keyword evidence="5 9" id="KW-0997">Cell inner membrane</keyword>
<dbReference type="InterPro" id="IPR006144">
    <property type="entry name" value="Secretion_HlyD_CS"/>
</dbReference>
<keyword evidence="14" id="KW-1185">Reference proteome</keyword>
<evidence type="ECO:0000256" key="7">
    <source>
        <dbReference type="ARBA" id="ARBA00022989"/>
    </source>
</evidence>
<accession>A0A5Q2Q959</accession>